<evidence type="ECO:0000313" key="5">
    <source>
        <dbReference type="Proteomes" id="UP000276905"/>
    </source>
</evidence>
<dbReference type="Pfam" id="PF13296">
    <property type="entry name" value="T6SS_Vgr"/>
    <property type="match status" value="1"/>
</dbReference>
<dbReference type="Gene3D" id="2.30.110.50">
    <property type="match status" value="1"/>
</dbReference>
<dbReference type="Pfam" id="PF01476">
    <property type="entry name" value="LysM"/>
    <property type="match status" value="1"/>
</dbReference>
<dbReference type="PROSITE" id="PS51782">
    <property type="entry name" value="LYSM"/>
    <property type="match status" value="1"/>
</dbReference>
<dbReference type="Pfam" id="PF05954">
    <property type="entry name" value="Phage_GPD"/>
    <property type="match status" value="1"/>
</dbReference>
<evidence type="ECO:0000259" key="3">
    <source>
        <dbReference type="PROSITE" id="PS51782"/>
    </source>
</evidence>
<dbReference type="RefSeq" id="WP_125699118.1">
    <property type="nucleotide sequence ID" value="NZ_RFES01000007.1"/>
</dbReference>
<proteinExistence type="inferred from homology"/>
<dbReference type="Proteomes" id="UP000276905">
    <property type="component" value="Unassembled WGS sequence"/>
</dbReference>
<dbReference type="Gene3D" id="2.40.50.230">
    <property type="entry name" value="Gp5 N-terminal domain"/>
    <property type="match status" value="1"/>
</dbReference>
<feature type="domain" description="LysM" evidence="3">
    <location>
        <begin position="1037"/>
        <end position="1085"/>
    </location>
</feature>
<dbReference type="InterPro" id="IPR018769">
    <property type="entry name" value="VgrG2_DUF2345"/>
</dbReference>
<dbReference type="SMART" id="SM00257">
    <property type="entry name" value="LysM"/>
    <property type="match status" value="1"/>
</dbReference>
<dbReference type="AlphaFoldDB" id="A0A3R9SJY4"/>
<dbReference type="InterPro" id="IPR036779">
    <property type="entry name" value="LysM_dom_sf"/>
</dbReference>
<dbReference type="InterPro" id="IPR006531">
    <property type="entry name" value="Gp5/Vgr_OB"/>
</dbReference>
<dbReference type="SUPFAM" id="SSF69279">
    <property type="entry name" value="Phage tail proteins"/>
    <property type="match status" value="1"/>
</dbReference>
<dbReference type="InterPro" id="IPR018392">
    <property type="entry name" value="LysM"/>
</dbReference>
<dbReference type="NCBIfam" id="TIGR01646">
    <property type="entry name" value="vgr_GE"/>
    <property type="match status" value="1"/>
</dbReference>
<dbReference type="Gene3D" id="4.10.220.110">
    <property type="match status" value="1"/>
</dbReference>
<feature type="region of interest" description="Disordered" evidence="2">
    <location>
        <begin position="595"/>
        <end position="614"/>
    </location>
</feature>
<evidence type="ECO:0000256" key="1">
    <source>
        <dbReference type="ARBA" id="ARBA00005558"/>
    </source>
</evidence>
<sequence>MLSHIHRILEDLGISSQKRVLHVQFSNPSLNTQVFLQSIEGQHQLNEGLTAELFCLSTNAHISLKQFIGCQVAVDQVTDQGQLFRTTGIITEASQGQSDGSLTFYKLRLQDPTVLWHKRRNSRVFMNKSVRDITEILFTEWQNKSPLFASGLTLDLKGLTEDYDVRPFVMQSNETDYEFLTRLWRSEGINWLIDEAQLFATDSSDEIQPQKLRLIDNNESYLALDRRNIRYHRSSAVEQQDSMTSLVPTRSLQPTAVHVQRWQADVLSQEEGMGSVQSKHSHSANQDNASLSLEQAWHFSPAWMQDLKGEDQATASGHKQLEKLNNNLSDYYVSQSKYFRAQTTVRDTQVGYWFELNEHPEIDTHSGSDKEFLIIGKSFYLQNNLPKDLQQQINQLFSQSQWQNNQSELNGQAERQGNELILSRRNIKAVPEYSPLEHRPAAHPQRARVVGLEGESIHVDQWGRIKVRFLFTRTDDHSHDGGAGSNDNDTDSAWVDVLTPWAGAGYGARFLPRVGEIVVIDFFDGNIDRPFVVGRIHEAERHPTQFDQKGQLPDTKKLSGIRSEEVNGKGFNQLRFDDTTGQISAQLQSSHAASQLNLGNLSHPKDKAESDGRAEGFELRTDQWGAVRAGSGLLFSTHKQDQAQGVHLDANAVKQQIEGSLNNAKALSEVAKNQQTDPLDMLENIQTFLEVLKQEDPKKAAEFQSAVMVLASPKSIAVSGNEDICLSANGQLTQSAGDSINISTQKNIVSHASQKISLFAAQEGARLFAGQGKVEIQAQGDGLDVIARKGIQITSTEDTVFITSPTEINLTANGSQVKLNGSGIFPVTGGKLEVKAGQHLFMGGGKVDVNVPKLKELNITKKYSNKLDVYEVFPTNKFTDLTMSVKGSDGGVEEYKIDKYGRSPRISDAEPKEVEVLVGGDVWNYFIKNIGGTKDDPFYFKFLDYVGKPIVGMECYLLDNSLNIVKQEVTDGNGEVEFVYTDEYLPIMGVMKFDDNTVKPICYVNHHNCREYIFISPKVKANLALLEEGQKGEYLRAGYKVKEGESLQNIADKYSITTDEIISLNTGMENIDVNTKLVEGAYIKLPNYINREEWKNG</sequence>
<gene>
    <name evidence="4" type="primary">tssI</name>
    <name evidence="4" type="ORF">EA756_11185</name>
</gene>
<feature type="compositionally biased region" description="Basic and acidic residues" evidence="2">
    <location>
        <begin position="603"/>
        <end position="614"/>
    </location>
</feature>
<dbReference type="Gene3D" id="3.55.50.10">
    <property type="entry name" value="Baseplate protein-like domains"/>
    <property type="match status" value="1"/>
</dbReference>
<name>A0A3R9SJY4_9GAMM</name>
<dbReference type="InterPro" id="IPR028244">
    <property type="entry name" value="T6SS_Rhs_Vgr_dom"/>
</dbReference>
<organism evidence="4 5">
    <name type="scientific">Acinetobacter lactucae</name>
    <dbReference type="NCBI Taxonomy" id="1785128"/>
    <lineage>
        <taxon>Bacteria</taxon>
        <taxon>Pseudomonadati</taxon>
        <taxon>Pseudomonadota</taxon>
        <taxon>Gammaproteobacteria</taxon>
        <taxon>Moraxellales</taxon>
        <taxon>Moraxellaceae</taxon>
        <taxon>Acinetobacter</taxon>
        <taxon>Acinetobacter calcoaceticus/baumannii complex</taxon>
    </lineage>
</organism>
<comment type="caution">
    <text evidence="4">The sequence shown here is derived from an EMBL/GenBank/DDBJ whole genome shotgun (WGS) entry which is preliminary data.</text>
</comment>
<dbReference type="Gene3D" id="3.10.350.10">
    <property type="entry name" value="LysM domain"/>
    <property type="match status" value="1"/>
</dbReference>
<dbReference type="Pfam" id="PF04717">
    <property type="entry name" value="Phage_base_V"/>
    <property type="match status" value="1"/>
</dbReference>
<dbReference type="SUPFAM" id="SSF54106">
    <property type="entry name" value="LysM domain"/>
    <property type="match status" value="1"/>
</dbReference>
<dbReference type="EMBL" id="RFES01000007">
    <property type="protein sequence ID" value="RSO56260.1"/>
    <property type="molecule type" value="Genomic_DNA"/>
</dbReference>
<accession>A0A3R9SJY4</accession>
<dbReference type="Pfam" id="PF10106">
    <property type="entry name" value="DUF2345"/>
    <property type="match status" value="1"/>
</dbReference>
<reference evidence="4 5" key="1">
    <citation type="submission" date="2018-10" db="EMBL/GenBank/DDBJ databases">
        <title>GWAS and RNA-Seq identify cryptic mechanisms of antimicrobial resistance in Acinetobacter baumannii.</title>
        <authorList>
            <person name="Sahl J.W."/>
        </authorList>
    </citation>
    <scope>NUCLEOTIDE SEQUENCE [LARGE SCALE GENOMIC DNA]</scope>
    <source>
        <strain evidence="4 5">TG41018</strain>
    </source>
</reference>
<dbReference type="NCBIfam" id="TIGR03361">
    <property type="entry name" value="VI_Rhs_Vgr"/>
    <property type="match status" value="1"/>
</dbReference>
<evidence type="ECO:0000256" key="2">
    <source>
        <dbReference type="SAM" id="MobiDB-lite"/>
    </source>
</evidence>
<comment type="similarity">
    <text evidence="1">Belongs to the VgrG protein family.</text>
</comment>
<dbReference type="InterPro" id="IPR006533">
    <property type="entry name" value="T6SS_Vgr_RhsGE"/>
</dbReference>
<evidence type="ECO:0000313" key="4">
    <source>
        <dbReference type="EMBL" id="RSO56260.1"/>
    </source>
</evidence>
<dbReference type="InterPro" id="IPR037026">
    <property type="entry name" value="Vgr_OB-fold_dom_sf"/>
</dbReference>
<protein>
    <submittedName>
        <fullName evidence="4">Type VI secretion system tip protein VgrG</fullName>
    </submittedName>
</protein>
<dbReference type="InterPro" id="IPR017847">
    <property type="entry name" value="T6SS_RhsGE_Vgr_subset"/>
</dbReference>
<dbReference type="SUPFAM" id="SSF69255">
    <property type="entry name" value="gp5 N-terminal domain-like"/>
    <property type="match status" value="1"/>
</dbReference>